<dbReference type="GO" id="GO:0005634">
    <property type="term" value="C:nucleus"/>
    <property type="evidence" value="ECO:0007669"/>
    <property type="project" value="UniProtKB-SubCell"/>
</dbReference>
<dbReference type="Gene3D" id="1.20.1160.11">
    <property type="entry name" value="Paired amphipathic helix"/>
    <property type="match status" value="1"/>
</dbReference>
<sequence length="175" mass="19361">MAQRHSNSITWSAITPEDGHTPLARPRRTLDKHHVQAIGRLPQRPYLKANFSHYRIPGSQPPLRAAEWISAVKRVLRGRPEVYIEFDQLINTYLNGELDHFSAIQRVCALLHDTGPLWIGFNTLLPQELYVDTTATSDGVTLTTITISTPASPRAGPPTGGSGLSVLRGSRHVRA</sequence>
<dbReference type="PROSITE" id="PS51477">
    <property type="entry name" value="PAH"/>
    <property type="match status" value="1"/>
</dbReference>
<evidence type="ECO:0000256" key="2">
    <source>
        <dbReference type="ARBA" id="ARBA00023242"/>
    </source>
</evidence>
<protein>
    <submittedName>
        <fullName evidence="5">Uncharacterized protein</fullName>
    </submittedName>
</protein>
<feature type="compositionally biased region" description="Polar residues" evidence="4">
    <location>
        <begin position="1"/>
        <end position="13"/>
    </location>
</feature>
<organism evidence="5 6">
    <name type="scientific">Heliocybe sulcata</name>
    <dbReference type="NCBI Taxonomy" id="5364"/>
    <lineage>
        <taxon>Eukaryota</taxon>
        <taxon>Fungi</taxon>
        <taxon>Dikarya</taxon>
        <taxon>Basidiomycota</taxon>
        <taxon>Agaricomycotina</taxon>
        <taxon>Agaricomycetes</taxon>
        <taxon>Gloeophyllales</taxon>
        <taxon>Gloeophyllaceae</taxon>
        <taxon>Heliocybe</taxon>
    </lineage>
</organism>
<proteinExistence type="predicted"/>
<feature type="region of interest" description="Disordered" evidence="4">
    <location>
        <begin position="1"/>
        <end position="23"/>
    </location>
</feature>
<dbReference type="Proteomes" id="UP000305948">
    <property type="component" value="Unassembled WGS sequence"/>
</dbReference>
<dbReference type="EMBL" id="ML213524">
    <property type="protein sequence ID" value="TFK47269.1"/>
    <property type="molecule type" value="Genomic_DNA"/>
</dbReference>
<evidence type="ECO:0000256" key="1">
    <source>
        <dbReference type="ARBA" id="ARBA00004123"/>
    </source>
</evidence>
<dbReference type="GO" id="GO:0006355">
    <property type="term" value="P:regulation of DNA-templated transcription"/>
    <property type="evidence" value="ECO:0007669"/>
    <property type="project" value="InterPro"/>
</dbReference>
<reference evidence="5 6" key="1">
    <citation type="journal article" date="2019" name="Nat. Ecol. Evol.">
        <title>Megaphylogeny resolves global patterns of mushroom evolution.</title>
        <authorList>
            <person name="Varga T."/>
            <person name="Krizsan K."/>
            <person name="Foldi C."/>
            <person name="Dima B."/>
            <person name="Sanchez-Garcia M."/>
            <person name="Sanchez-Ramirez S."/>
            <person name="Szollosi G.J."/>
            <person name="Szarkandi J.G."/>
            <person name="Papp V."/>
            <person name="Albert L."/>
            <person name="Andreopoulos W."/>
            <person name="Angelini C."/>
            <person name="Antonin V."/>
            <person name="Barry K.W."/>
            <person name="Bougher N.L."/>
            <person name="Buchanan P."/>
            <person name="Buyck B."/>
            <person name="Bense V."/>
            <person name="Catcheside P."/>
            <person name="Chovatia M."/>
            <person name="Cooper J."/>
            <person name="Damon W."/>
            <person name="Desjardin D."/>
            <person name="Finy P."/>
            <person name="Geml J."/>
            <person name="Haridas S."/>
            <person name="Hughes K."/>
            <person name="Justo A."/>
            <person name="Karasinski D."/>
            <person name="Kautmanova I."/>
            <person name="Kiss B."/>
            <person name="Kocsube S."/>
            <person name="Kotiranta H."/>
            <person name="LaButti K.M."/>
            <person name="Lechner B.E."/>
            <person name="Liimatainen K."/>
            <person name="Lipzen A."/>
            <person name="Lukacs Z."/>
            <person name="Mihaltcheva S."/>
            <person name="Morgado L.N."/>
            <person name="Niskanen T."/>
            <person name="Noordeloos M.E."/>
            <person name="Ohm R.A."/>
            <person name="Ortiz-Santana B."/>
            <person name="Ovrebo C."/>
            <person name="Racz N."/>
            <person name="Riley R."/>
            <person name="Savchenko A."/>
            <person name="Shiryaev A."/>
            <person name="Soop K."/>
            <person name="Spirin V."/>
            <person name="Szebenyi C."/>
            <person name="Tomsovsky M."/>
            <person name="Tulloss R.E."/>
            <person name="Uehling J."/>
            <person name="Grigoriev I.V."/>
            <person name="Vagvolgyi C."/>
            <person name="Papp T."/>
            <person name="Martin F.M."/>
            <person name="Miettinen O."/>
            <person name="Hibbett D.S."/>
            <person name="Nagy L.G."/>
        </authorList>
    </citation>
    <scope>NUCLEOTIDE SEQUENCE [LARGE SCALE GENOMIC DNA]</scope>
    <source>
        <strain evidence="5 6">OMC1185</strain>
    </source>
</reference>
<dbReference type="AlphaFoldDB" id="A0A5C3MPD3"/>
<comment type="subcellular location">
    <subcellularLocation>
        <location evidence="1 3">Nucleus</location>
    </subcellularLocation>
</comment>
<evidence type="ECO:0000313" key="5">
    <source>
        <dbReference type="EMBL" id="TFK47269.1"/>
    </source>
</evidence>
<evidence type="ECO:0000256" key="4">
    <source>
        <dbReference type="SAM" id="MobiDB-lite"/>
    </source>
</evidence>
<name>A0A5C3MPD3_9AGAM</name>
<keyword evidence="6" id="KW-1185">Reference proteome</keyword>
<evidence type="ECO:0000256" key="3">
    <source>
        <dbReference type="PROSITE-ProRule" id="PRU00810"/>
    </source>
</evidence>
<feature type="region of interest" description="Disordered" evidence="4">
    <location>
        <begin position="149"/>
        <end position="175"/>
    </location>
</feature>
<evidence type="ECO:0000313" key="6">
    <source>
        <dbReference type="Proteomes" id="UP000305948"/>
    </source>
</evidence>
<keyword evidence="2 3" id="KW-0539">Nucleus</keyword>
<dbReference type="InterPro" id="IPR003822">
    <property type="entry name" value="PAH"/>
</dbReference>
<accession>A0A5C3MPD3</accession>
<dbReference type="InterPro" id="IPR036600">
    <property type="entry name" value="PAH_sf"/>
</dbReference>
<dbReference type="SUPFAM" id="SSF47762">
    <property type="entry name" value="PAH2 domain"/>
    <property type="match status" value="1"/>
</dbReference>
<gene>
    <name evidence="5" type="ORF">OE88DRAFT_1665959</name>
</gene>